<dbReference type="PANTHER" id="PTHR33280">
    <property type="entry name" value="50S RIBOSOMAL PROTEIN L31, CHLOROPLASTIC"/>
    <property type="match status" value="1"/>
</dbReference>
<dbReference type="InterPro" id="IPR042105">
    <property type="entry name" value="Ribosomal_bL31_sf"/>
</dbReference>
<organism evidence="1 2">
    <name type="scientific">Durusdinium trenchii</name>
    <dbReference type="NCBI Taxonomy" id="1381693"/>
    <lineage>
        <taxon>Eukaryota</taxon>
        <taxon>Sar</taxon>
        <taxon>Alveolata</taxon>
        <taxon>Dinophyceae</taxon>
        <taxon>Suessiales</taxon>
        <taxon>Symbiodiniaceae</taxon>
        <taxon>Durusdinium</taxon>
    </lineage>
</organism>
<dbReference type="PANTHER" id="PTHR33280:SF1">
    <property type="entry name" value="LARGE RIBOSOMAL SUBUNIT PROTEIN BL31C"/>
    <property type="match status" value="1"/>
</dbReference>
<dbReference type="Proteomes" id="UP001642484">
    <property type="component" value="Unassembled WGS sequence"/>
</dbReference>
<dbReference type="SUPFAM" id="SSF143800">
    <property type="entry name" value="L28p-like"/>
    <property type="match status" value="1"/>
</dbReference>
<proteinExistence type="predicted"/>
<evidence type="ECO:0000313" key="2">
    <source>
        <dbReference type="Proteomes" id="UP001642484"/>
    </source>
</evidence>
<dbReference type="InterPro" id="IPR002150">
    <property type="entry name" value="Ribosomal_bL31"/>
</dbReference>
<accession>A0ABP0HDY6</accession>
<name>A0ABP0HDY6_9DINO</name>
<reference evidence="1 2" key="1">
    <citation type="submission" date="2024-02" db="EMBL/GenBank/DDBJ databases">
        <authorList>
            <person name="Chen Y."/>
            <person name="Shah S."/>
            <person name="Dougan E. K."/>
            <person name="Thang M."/>
            <person name="Chan C."/>
        </authorList>
    </citation>
    <scope>NUCLEOTIDE SEQUENCE [LARGE SCALE GENOMIC DNA]</scope>
</reference>
<keyword evidence="2" id="KW-1185">Reference proteome</keyword>
<sequence length="190" mass="20920">MARREHSSLAKGLLAALLVAALWTASNTVAGALAFAFAGLRLSQRQSLVTCYSGRDWNAGNVLKKIDFQAAAAQAKERAAKKKANKGQEEKRRELPTIHKASPVYYNGDQVASVNGTMQEYKVDIWNGVHPAWQGKKGKVLLDNSALTKFQEKYGMASDVYGEQGMEQVKMNRARKKKAEEMAAQGLKVY</sequence>
<protein>
    <submittedName>
        <fullName evidence="1">Uncharacterized protein</fullName>
    </submittedName>
</protein>
<dbReference type="Gene3D" id="4.10.830.30">
    <property type="entry name" value="Ribosomal protein L31"/>
    <property type="match status" value="1"/>
</dbReference>
<comment type="caution">
    <text evidence="1">The sequence shown here is derived from an EMBL/GenBank/DDBJ whole genome shotgun (WGS) entry which is preliminary data.</text>
</comment>
<evidence type="ECO:0000313" key="1">
    <source>
        <dbReference type="EMBL" id="CAK8988275.1"/>
    </source>
</evidence>
<gene>
    <name evidence="1" type="ORF">CCMP2556_LOCUS1206</name>
</gene>
<dbReference type="InterPro" id="IPR034704">
    <property type="entry name" value="Ribosomal_bL28/bL31-like_sf"/>
</dbReference>
<dbReference type="EMBL" id="CAXAMN010000403">
    <property type="protein sequence ID" value="CAK8988275.1"/>
    <property type="molecule type" value="Genomic_DNA"/>
</dbReference>
<dbReference type="Pfam" id="PF01197">
    <property type="entry name" value="Ribosomal_L31"/>
    <property type="match status" value="1"/>
</dbReference>